<dbReference type="GO" id="GO:0071013">
    <property type="term" value="C:catalytic step 2 spliceosome"/>
    <property type="evidence" value="ECO:0007669"/>
    <property type="project" value="TreeGrafter"/>
</dbReference>
<feature type="repeat" description="WD" evidence="6">
    <location>
        <begin position="18"/>
        <end position="59"/>
    </location>
</feature>
<evidence type="ECO:0000313" key="8">
    <source>
        <dbReference type="Proteomes" id="UP000886520"/>
    </source>
</evidence>
<comment type="caution">
    <text evidence="7">The sequence shown here is derived from an EMBL/GenBank/DDBJ whole genome shotgun (WGS) entry which is preliminary data.</text>
</comment>
<dbReference type="Proteomes" id="UP000886520">
    <property type="component" value="Chromosome 18"/>
</dbReference>
<dbReference type="GO" id="GO:0000398">
    <property type="term" value="P:mRNA splicing, via spliceosome"/>
    <property type="evidence" value="ECO:0007669"/>
    <property type="project" value="TreeGrafter"/>
</dbReference>
<dbReference type="EMBL" id="JABFUD020000018">
    <property type="protein sequence ID" value="KAI5066390.1"/>
    <property type="molecule type" value="Genomic_DNA"/>
</dbReference>
<dbReference type="InterPro" id="IPR051980">
    <property type="entry name" value="WD_repeat_MORG1"/>
</dbReference>
<gene>
    <name evidence="7" type="ORF">GOP47_0019014</name>
</gene>
<dbReference type="Pfam" id="PF00400">
    <property type="entry name" value="WD40"/>
    <property type="match status" value="5"/>
</dbReference>
<dbReference type="InterPro" id="IPR036322">
    <property type="entry name" value="WD40_repeat_dom_sf"/>
</dbReference>
<proteinExistence type="inferred from homology"/>
<evidence type="ECO:0000256" key="5">
    <source>
        <dbReference type="ARBA" id="ARBA00038145"/>
    </source>
</evidence>
<dbReference type="InterPro" id="IPR001680">
    <property type="entry name" value="WD40_rpt"/>
</dbReference>
<evidence type="ECO:0000256" key="3">
    <source>
        <dbReference type="ARBA" id="ARBA00022574"/>
    </source>
</evidence>
<evidence type="ECO:0000256" key="2">
    <source>
        <dbReference type="ARBA" id="ARBA00022490"/>
    </source>
</evidence>
<name>A0A9D4UEL6_ADICA</name>
<dbReference type="PRINTS" id="PR00320">
    <property type="entry name" value="GPROTEINBRPT"/>
</dbReference>
<dbReference type="InterPro" id="IPR020472">
    <property type="entry name" value="WD40_PAC1"/>
</dbReference>
<keyword evidence="3 6" id="KW-0853">WD repeat</keyword>
<dbReference type="PANTHER" id="PTHR22842:SF3">
    <property type="entry name" value="WD REPEAT DOMAIN-CONTAINING PROTEIN 83"/>
    <property type="match status" value="1"/>
</dbReference>
<evidence type="ECO:0000256" key="6">
    <source>
        <dbReference type="PROSITE-ProRule" id="PRU00221"/>
    </source>
</evidence>
<evidence type="ECO:0000256" key="4">
    <source>
        <dbReference type="ARBA" id="ARBA00022737"/>
    </source>
</evidence>
<dbReference type="PROSITE" id="PS50294">
    <property type="entry name" value="WD_REPEATS_REGION"/>
    <property type="match status" value="2"/>
</dbReference>
<comment type="subcellular location">
    <subcellularLocation>
        <location evidence="1">Cytoplasm</location>
    </subcellularLocation>
</comment>
<feature type="repeat" description="WD" evidence="6">
    <location>
        <begin position="101"/>
        <end position="142"/>
    </location>
</feature>
<dbReference type="InterPro" id="IPR019775">
    <property type="entry name" value="WD40_repeat_CS"/>
</dbReference>
<sequence length="393" mass="44045">MSSREGGPKLPTREAAVLRGHEGAVLAVRFNWNGNYCLSCGRDRTLRLWNPHNAKLIKIYKAHGRDVRDADASRDNAKLCSCGGDRQIFFWDVEGRVIRKFRGHDSEVNSVKFNEAISVIVSGGYDRSIKIWDCRSQSVEPVQTIDTFSDSVTSVVVTETEILGGSVDGTIRTFDIRCGREFVDNLGQSVTSIFLSNDKKCILAGCLDSTLRLIERSTGDLLQEYKGHSCKSYKLDSCLTNTDAHVVSGSEDGKVMFWDLVDASVVSSTKAHASVVRKLVFVRILSVRNALFYWLFTTHCKWALKKPAKTRFCYIFLVLCRLVRLHVAYVGRPRLLLLVLGLRELPEHGGPDPDAVLQSLLLLPGDLLRLLQSVRVMRGFSQMDLSRLFLSLE</sequence>
<feature type="repeat" description="WD" evidence="6">
    <location>
        <begin position="246"/>
        <end position="268"/>
    </location>
</feature>
<dbReference type="SMART" id="SM00320">
    <property type="entry name" value="WD40"/>
    <property type="match status" value="6"/>
</dbReference>
<evidence type="ECO:0000256" key="1">
    <source>
        <dbReference type="ARBA" id="ARBA00004496"/>
    </source>
</evidence>
<dbReference type="CDD" id="cd00200">
    <property type="entry name" value="WD40"/>
    <property type="match status" value="1"/>
</dbReference>
<organism evidence="7 8">
    <name type="scientific">Adiantum capillus-veneris</name>
    <name type="common">Maidenhair fern</name>
    <dbReference type="NCBI Taxonomy" id="13818"/>
    <lineage>
        <taxon>Eukaryota</taxon>
        <taxon>Viridiplantae</taxon>
        <taxon>Streptophyta</taxon>
        <taxon>Embryophyta</taxon>
        <taxon>Tracheophyta</taxon>
        <taxon>Polypodiopsida</taxon>
        <taxon>Polypodiidae</taxon>
        <taxon>Polypodiales</taxon>
        <taxon>Pteridineae</taxon>
        <taxon>Pteridaceae</taxon>
        <taxon>Vittarioideae</taxon>
        <taxon>Adiantum</taxon>
    </lineage>
</organism>
<reference evidence="7" key="1">
    <citation type="submission" date="2021-01" db="EMBL/GenBank/DDBJ databases">
        <title>Adiantum capillus-veneris genome.</title>
        <authorList>
            <person name="Fang Y."/>
            <person name="Liao Q."/>
        </authorList>
    </citation>
    <scope>NUCLEOTIDE SEQUENCE</scope>
    <source>
        <strain evidence="7">H3</strain>
        <tissue evidence="7">Leaf</tissue>
    </source>
</reference>
<dbReference type="InterPro" id="IPR015943">
    <property type="entry name" value="WD40/YVTN_repeat-like_dom_sf"/>
</dbReference>
<dbReference type="PANTHER" id="PTHR22842">
    <property type="entry name" value="WD40 REPEAT PROTEIN"/>
    <property type="match status" value="1"/>
</dbReference>
<protein>
    <recommendedName>
        <fullName evidence="9">WD repeat domain-containing protein 83</fullName>
    </recommendedName>
</protein>
<comment type="similarity">
    <text evidence="5">Belongs to the WD repeat MORG1 family.</text>
</comment>
<dbReference type="Gene3D" id="2.130.10.10">
    <property type="entry name" value="YVTN repeat-like/Quinoprotein amine dehydrogenase"/>
    <property type="match status" value="1"/>
</dbReference>
<dbReference type="GO" id="GO:0005737">
    <property type="term" value="C:cytoplasm"/>
    <property type="evidence" value="ECO:0007669"/>
    <property type="project" value="UniProtKB-SubCell"/>
</dbReference>
<keyword evidence="4" id="KW-0677">Repeat</keyword>
<accession>A0A9D4UEL6</accession>
<feature type="repeat" description="WD" evidence="6">
    <location>
        <begin position="60"/>
        <end position="94"/>
    </location>
</feature>
<dbReference type="OrthoDB" id="71437at2759"/>
<keyword evidence="8" id="KW-1185">Reference proteome</keyword>
<dbReference type="PROSITE" id="PS00678">
    <property type="entry name" value="WD_REPEATS_1"/>
    <property type="match status" value="1"/>
</dbReference>
<keyword evidence="2" id="KW-0963">Cytoplasm</keyword>
<dbReference type="PROSITE" id="PS50082">
    <property type="entry name" value="WD_REPEATS_2"/>
    <property type="match status" value="4"/>
</dbReference>
<dbReference type="AlphaFoldDB" id="A0A9D4UEL6"/>
<dbReference type="SUPFAM" id="SSF50978">
    <property type="entry name" value="WD40 repeat-like"/>
    <property type="match status" value="1"/>
</dbReference>
<evidence type="ECO:0008006" key="9">
    <source>
        <dbReference type="Google" id="ProtNLM"/>
    </source>
</evidence>
<evidence type="ECO:0000313" key="7">
    <source>
        <dbReference type="EMBL" id="KAI5066390.1"/>
    </source>
</evidence>